<evidence type="ECO:0000259" key="5">
    <source>
        <dbReference type="Pfam" id="PF04349"/>
    </source>
</evidence>
<dbReference type="Pfam" id="PF04349">
    <property type="entry name" value="MdoG"/>
    <property type="match status" value="1"/>
</dbReference>
<dbReference type="STRING" id="1576369.SAMN05421753_103203"/>
<dbReference type="Proteomes" id="UP000199518">
    <property type="component" value="Unassembled WGS sequence"/>
</dbReference>
<dbReference type="UniPathway" id="UPA00637"/>
<dbReference type="InterPro" id="IPR014438">
    <property type="entry name" value="Glucan_biosyn_MdoG/MdoD"/>
</dbReference>
<evidence type="ECO:0000256" key="4">
    <source>
        <dbReference type="ARBA" id="ARBA00022764"/>
    </source>
</evidence>
<keyword evidence="7" id="KW-1185">Reference proteome</keyword>
<dbReference type="Gene3D" id="2.70.98.10">
    <property type="match status" value="1"/>
</dbReference>
<dbReference type="SUPFAM" id="SSF74650">
    <property type="entry name" value="Galactose mutarotase-like"/>
    <property type="match status" value="1"/>
</dbReference>
<dbReference type="InterPro" id="IPR013783">
    <property type="entry name" value="Ig-like_fold"/>
</dbReference>
<comment type="pathway">
    <text evidence="2">Glycan metabolism; osmoregulated periplasmic glucan (OPG) biosynthesis.</text>
</comment>
<dbReference type="GO" id="GO:0051274">
    <property type="term" value="P:beta-glucan biosynthetic process"/>
    <property type="evidence" value="ECO:0007669"/>
    <property type="project" value="TreeGrafter"/>
</dbReference>
<organism evidence="6 7">
    <name type="scientific">Planctomicrobium piriforme</name>
    <dbReference type="NCBI Taxonomy" id="1576369"/>
    <lineage>
        <taxon>Bacteria</taxon>
        <taxon>Pseudomonadati</taxon>
        <taxon>Planctomycetota</taxon>
        <taxon>Planctomycetia</taxon>
        <taxon>Planctomycetales</taxon>
        <taxon>Planctomycetaceae</taxon>
        <taxon>Planctomicrobium</taxon>
    </lineage>
</organism>
<dbReference type="EMBL" id="FOQD01000003">
    <property type="protein sequence ID" value="SFH85078.1"/>
    <property type="molecule type" value="Genomic_DNA"/>
</dbReference>
<protein>
    <submittedName>
        <fullName evidence="6">Glucans biosynthesis protein</fullName>
    </submittedName>
</protein>
<dbReference type="PANTHER" id="PTHR30504:SF2">
    <property type="entry name" value="GLUCANS BIOSYNTHESIS PROTEIN G"/>
    <property type="match status" value="1"/>
</dbReference>
<dbReference type="GO" id="GO:0003824">
    <property type="term" value="F:catalytic activity"/>
    <property type="evidence" value="ECO:0007669"/>
    <property type="project" value="InterPro"/>
</dbReference>
<proteinExistence type="inferred from homology"/>
<evidence type="ECO:0000313" key="7">
    <source>
        <dbReference type="Proteomes" id="UP000199518"/>
    </source>
</evidence>
<dbReference type="Gene3D" id="2.60.40.10">
    <property type="entry name" value="Immunoglobulins"/>
    <property type="match status" value="1"/>
</dbReference>
<dbReference type="InterPro" id="IPR007444">
    <property type="entry name" value="Glucan_biosyn_MdoG_C"/>
</dbReference>
<evidence type="ECO:0000256" key="2">
    <source>
        <dbReference type="ARBA" id="ARBA00005001"/>
    </source>
</evidence>
<dbReference type="AlphaFoldDB" id="A0A1I3DET9"/>
<evidence type="ECO:0000256" key="3">
    <source>
        <dbReference type="ARBA" id="ARBA00009284"/>
    </source>
</evidence>
<dbReference type="InterPro" id="IPR014718">
    <property type="entry name" value="GH-type_carb-bd"/>
</dbReference>
<evidence type="ECO:0000256" key="1">
    <source>
        <dbReference type="ARBA" id="ARBA00004418"/>
    </source>
</evidence>
<dbReference type="PANTHER" id="PTHR30504">
    <property type="entry name" value="GLUCANS BIOSYNTHESIS PROTEIN"/>
    <property type="match status" value="1"/>
</dbReference>
<dbReference type="InterPro" id="IPR014756">
    <property type="entry name" value="Ig_E-set"/>
</dbReference>
<dbReference type="GO" id="GO:0030246">
    <property type="term" value="F:carbohydrate binding"/>
    <property type="evidence" value="ECO:0007669"/>
    <property type="project" value="InterPro"/>
</dbReference>
<dbReference type="SUPFAM" id="SSF81296">
    <property type="entry name" value="E set domains"/>
    <property type="match status" value="1"/>
</dbReference>
<sequence>MQHKMILRSISAPDTSVARLPIRSAIARFAATVAVCLSGAAMASAENLIPQQITSYEQLQAAVKELATKPFTPQPELPESLKNIDYDQFRQIGFIDGKELWGDGKLPFRLGFYHKGYVAVDDVFINLVEDKKSVPVPFSKKYFHYLRSAANWKIPDDLGFAGFRVQGKFPGQKDFTEIFSYVGASYFRARAMNTVLGTSARGLAINCGLPKTEEFPIFREYWIMKPQPGDTSLRALALMDSPSVAGAYAFVMTPGIEKTDIEVRETLYFRQTPEKVGIAPMSSMWLWGDALPGPKGDHRPEVHDSDGLQIQAADGRWLWRTLGQQNYPSLVHLKYDAVRGFGLIQRDTDPKHYLDDEARYDARPSVWIQPQSDWGPGAVELLELPAPHEGIDNIAAWWVPAKPIVPGEPVDLSYRISFFSGDRPDHDLAKGVAHRVTRQQPGQMQVEIDFRGPLLAERSEANPPNVQVVSIRAAVTSTACRKLADGTWTAVLDVKPTGEGPFELMVFLKDGERELTETWAYLCPLDPPAVSLPPWKIKAEDGKESAK</sequence>
<feature type="domain" description="Glucan biosynthesis periplasmic MdoG C-terminal" evidence="5">
    <location>
        <begin position="55"/>
        <end position="522"/>
    </location>
</feature>
<dbReference type="GO" id="GO:0030288">
    <property type="term" value="C:outer membrane-bounded periplasmic space"/>
    <property type="evidence" value="ECO:0007669"/>
    <property type="project" value="TreeGrafter"/>
</dbReference>
<comment type="subcellular location">
    <subcellularLocation>
        <location evidence="1">Periplasm</location>
    </subcellularLocation>
</comment>
<keyword evidence="4" id="KW-0574">Periplasm</keyword>
<evidence type="ECO:0000313" key="6">
    <source>
        <dbReference type="EMBL" id="SFH85078.1"/>
    </source>
</evidence>
<comment type="similarity">
    <text evidence="3">Belongs to the OpgD/OpgG family.</text>
</comment>
<dbReference type="PIRSF" id="PIRSF006281">
    <property type="entry name" value="MdoG"/>
    <property type="match status" value="1"/>
</dbReference>
<name>A0A1I3DET9_9PLAN</name>
<dbReference type="InterPro" id="IPR011013">
    <property type="entry name" value="Gal_mutarotase_sf_dom"/>
</dbReference>
<reference evidence="7" key="1">
    <citation type="submission" date="2016-10" db="EMBL/GenBank/DDBJ databases">
        <authorList>
            <person name="Varghese N."/>
            <person name="Submissions S."/>
        </authorList>
    </citation>
    <scope>NUCLEOTIDE SEQUENCE [LARGE SCALE GENOMIC DNA]</scope>
    <source>
        <strain evidence="7">DSM 26348</strain>
    </source>
</reference>
<gene>
    <name evidence="6" type="ORF">SAMN05421753_103203</name>
</gene>
<accession>A0A1I3DET9</accession>